<dbReference type="SUPFAM" id="SSF47473">
    <property type="entry name" value="EF-hand"/>
    <property type="match status" value="1"/>
</dbReference>
<keyword evidence="5" id="KW-1133">Transmembrane helix</keyword>
<feature type="transmembrane region" description="Helical" evidence="5">
    <location>
        <begin position="46"/>
        <end position="66"/>
    </location>
</feature>
<protein>
    <submittedName>
        <fullName evidence="7">Macrolide transporter subunit MacA</fullName>
    </submittedName>
</protein>
<dbReference type="PROSITE" id="PS50222">
    <property type="entry name" value="EF_HAND_2"/>
    <property type="match status" value="1"/>
</dbReference>
<gene>
    <name evidence="7" type="ORF">Mal52_45110</name>
</gene>
<evidence type="ECO:0000256" key="1">
    <source>
        <dbReference type="ARBA" id="ARBA00004196"/>
    </source>
</evidence>
<dbReference type="InterPro" id="IPR011992">
    <property type="entry name" value="EF-hand-dom_pair"/>
</dbReference>
<dbReference type="Gene3D" id="1.10.287.470">
    <property type="entry name" value="Helix hairpin bin"/>
    <property type="match status" value="1"/>
</dbReference>
<dbReference type="PANTHER" id="PTHR32347:SF23">
    <property type="entry name" value="BLL5650 PROTEIN"/>
    <property type="match status" value="1"/>
</dbReference>
<dbReference type="KEGG" id="sdyn:Mal52_45110"/>
<evidence type="ECO:0000256" key="5">
    <source>
        <dbReference type="SAM" id="Phobius"/>
    </source>
</evidence>
<keyword evidence="8" id="KW-1185">Reference proteome</keyword>
<evidence type="ECO:0000256" key="4">
    <source>
        <dbReference type="SAM" id="MobiDB-lite"/>
    </source>
</evidence>
<keyword evidence="5" id="KW-0812">Transmembrane</keyword>
<feature type="domain" description="EF-hand" evidence="6">
    <location>
        <begin position="604"/>
        <end position="639"/>
    </location>
</feature>
<feature type="compositionally biased region" description="Basic residues" evidence="4">
    <location>
        <begin position="1"/>
        <end position="12"/>
    </location>
</feature>
<dbReference type="Gene3D" id="2.40.420.20">
    <property type="match status" value="1"/>
</dbReference>
<keyword evidence="5" id="KW-0472">Membrane</keyword>
<evidence type="ECO:0000256" key="3">
    <source>
        <dbReference type="SAM" id="Coils"/>
    </source>
</evidence>
<evidence type="ECO:0000259" key="6">
    <source>
        <dbReference type="PROSITE" id="PS50222"/>
    </source>
</evidence>
<feature type="region of interest" description="Disordered" evidence="4">
    <location>
        <begin position="1"/>
        <end position="39"/>
    </location>
</feature>
<evidence type="ECO:0000313" key="7">
    <source>
        <dbReference type="EMBL" id="QDU46014.1"/>
    </source>
</evidence>
<evidence type="ECO:0000313" key="8">
    <source>
        <dbReference type="Proteomes" id="UP000319383"/>
    </source>
</evidence>
<dbReference type="InterPro" id="IPR050465">
    <property type="entry name" value="UPF0194_transport"/>
</dbReference>
<evidence type="ECO:0000256" key="2">
    <source>
        <dbReference type="ARBA" id="ARBA00023054"/>
    </source>
</evidence>
<dbReference type="Gene3D" id="1.10.238.10">
    <property type="entry name" value="EF-hand"/>
    <property type="match status" value="1"/>
</dbReference>
<feature type="region of interest" description="Disordered" evidence="4">
    <location>
        <begin position="553"/>
        <end position="610"/>
    </location>
</feature>
<sequence length="674" mass="72999">MPHNIRHHRRQSSSRSPQWSHTNHRGCQGGSGRVGKTNRTGKIGKGTLLLLTVVVLAAGGVAYATVEGKLPNWFSRTTVRTDLVTSPVKRGDLRISVIATGNLDSASNVTLSSNVKGQTKIISIVPEGTQAYEGMVLVKLDASVYQDNLDQQVIALKQAESLRDQARDAVQIQQNLNDSQIATAELARDLAKLDLEKYEDGDYPVLKTAAESKITLAKEKLAQSKDAYAFAKRQSKKGYVNQNELEQKRVAVTTAELDLQTAELEFEVLEKFQYTRDIAEKKSQAEQTKSELVREKQKAEAALNQAKADYEARVLTAEVEKTKHDKLVEQIAECTIVAPQSGQVIYAVSDSRRSQERVIEEGATVDNRQAIIKLPDLSQMQVDTRIHESKIGLVQADMPAIIKVSRKSSRFHNGYVKSVASVPNSPSWRQPDLREYTAVIYIETDDSSAEGLKPGLTAEVEIISDVLHDVLKIPVQALVARNGKHFVFVNKATGPEIRRVFAGATNDVETEVREIETPVADAKFPVGLAEGEEVILAPRTSLPELFTVLEDAEPEKAVKQSDVPDSKGRSGRSGARGGKGSGKQQKGPGEKQKGETPKKKSAAGAAGDPAAIFKVMDKNGDGVITKEEVAGSPMAAGFSKTDTNSDEKIDLAEFKVAAAAFAKKRGAGGGGGSQ</sequence>
<reference evidence="7 8" key="1">
    <citation type="submission" date="2019-02" db="EMBL/GenBank/DDBJ databases">
        <title>Deep-cultivation of Planctomycetes and their phenomic and genomic characterization uncovers novel biology.</title>
        <authorList>
            <person name="Wiegand S."/>
            <person name="Jogler M."/>
            <person name="Boedeker C."/>
            <person name="Pinto D."/>
            <person name="Vollmers J."/>
            <person name="Rivas-Marin E."/>
            <person name="Kohn T."/>
            <person name="Peeters S.H."/>
            <person name="Heuer A."/>
            <person name="Rast P."/>
            <person name="Oberbeckmann S."/>
            <person name="Bunk B."/>
            <person name="Jeske O."/>
            <person name="Meyerdierks A."/>
            <person name="Storesund J.E."/>
            <person name="Kallscheuer N."/>
            <person name="Luecker S."/>
            <person name="Lage O.M."/>
            <person name="Pohl T."/>
            <person name="Merkel B.J."/>
            <person name="Hornburger P."/>
            <person name="Mueller R.-W."/>
            <person name="Bruemmer F."/>
            <person name="Labrenz M."/>
            <person name="Spormann A.M."/>
            <person name="Op den Camp H."/>
            <person name="Overmann J."/>
            <person name="Amann R."/>
            <person name="Jetten M.S.M."/>
            <person name="Mascher T."/>
            <person name="Medema M.H."/>
            <person name="Devos D.P."/>
            <person name="Kaster A.-K."/>
            <person name="Ovreas L."/>
            <person name="Rohde M."/>
            <person name="Galperin M.Y."/>
            <person name="Jogler C."/>
        </authorList>
    </citation>
    <scope>NUCLEOTIDE SEQUENCE [LARGE SCALE GENOMIC DNA]</scope>
    <source>
        <strain evidence="7 8">Mal52</strain>
    </source>
</reference>
<dbReference type="RefSeq" id="WP_145378544.1">
    <property type="nucleotide sequence ID" value="NZ_CP036276.1"/>
</dbReference>
<dbReference type="GO" id="GO:0030313">
    <property type="term" value="C:cell envelope"/>
    <property type="evidence" value="ECO:0007669"/>
    <property type="project" value="UniProtKB-SubCell"/>
</dbReference>
<dbReference type="EMBL" id="CP036276">
    <property type="protein sequence ID" value="QDU46014.1"/>
    <property type="molecule type" value="Genomic_DNA"/>
</dbReference>
<keyword evidence="2 3" id="KW-0175">Coiled coil</keyword>
<dbReference type="InterPro" id="IPR018247">
    <property type="entry name" value="EF_Hand_1_Ca_BS"/>
</dbReference>
<dbReference type="PROSITE" id="PS00018">
    <property type="entry name" value="EF_HAND_1"/>
    <property type="match status" value="1"/>
</dbReference>
<dbReference type="Proteomes" id="UP000319383">
    <property type="component" value="Chromosome"/>
</dbReference>
<organism evidence="7 8">
    <name type="scientific">Symmachiella dynata</name>
    <dbReference type="NCBI Taxonomy" id="2527995"/>
    <lineage>
        <taxon>Bacteria</taxon>
        <taxon>Pseudomonadati</taxon>
        <taxon>Planctomycetota</taxon>
        <taxon>Planctomycetia</taxon>
        <taxon>Planctomycetales</taxon>
        <taxon>Planctomycetaceae</taxon>
        <taxon>Symmachiella</taxon>
    </lineage>
</organism>
<feature type="compositionally biased region" description="Basic and acidic residues" evidence="4">
    <location>
        <begin position="554"/>
        <end position="568"/>
    </location>
</feature>
<dbReference type="Gene3D" id="2.40.50.100">
    <property type="match status" value="1"/>
</dbReference>
<feature type="coiled-coil region" evidence="3">
    <location>
        <begin position="245"/>
        <end position="313"/>
    </location>
</feature>
<dbReference type="GO" id="GO:0005509">
    <property type="term" value="F:calcium ion binding"/>
    <property type="evidence" value="ECO:0007669"/>
    <property type="project" value="InterPro"/>
</dbReference>
<name>A0A517ZU71_9PLAN</name>
<proteinExistence type="predicted"/>
<dbReference type="Pfam" id="PF13202">
    <property type="entry name" value="EF-hand_5"/>
    <property type="match status" value="1"/>
</dbReference>
<dbReference type="InterPro" id="IPR002048">
    <property type="entry name" value="EF_hand_dom"/>
</dbReference>
<dbReference type="PANTHER" id="PTHR32347">
    <property type="entry name" value="EFFLUX SYSTEM COMPONENT YKNX-RELATED"/>
    <property type="match status" value="1"/>
</dbReference>
<accession>A0A517ZU71</accession>
<feature type="compositionally biased region" description="Basic and acidic residues" evidence="4">
    <location>
        <begin position="588"/>
        <end position="598"/>
    </location>
</feature>
<comment type="subcellular location">
    <subcellularLocation>
        <location evidence="1">Cell envelope</location>
    </subcellularLocation>
</comment>
<dbReference type="Gene3D" id="2.40.30.170">
    <property type="match status" value="1"/>
</dbReference>
<dbReference type="AlphaFoldDB" id="A0A517ZU71"/>